<dbReference type="PANTHER" id="PTHR24559:SF444">
    <property type="entry name" value="REVERSE TRANSCRIPTASE DOMAIN-CONTAINING PROTEIN"/>
    <property type="match status" value="1"/>
</dbReference>
<evidence type="ECO:0000259" key="1">
    <source>
        <dbReference type="Pfam" id="PF00078"/>
    </source>
</evidence>
<dbReference type="InterPro" id="IPR043128">
    <property type="entry name" value="Rev_trsase/Diguanyl_cyclase"/>
</dbReference>
<dbReference type="InterPro" id="IPR053134">
    <property type="entry name" value="RNA-dir_DNA_polymerase"/>
</dbReference>
<evidence type="ECO:0000313" key="3">
    <source>
        <dbReference type="Proteomes" id="UP001234989"/>
    </source>
</evidence>
<dbReference type="Gene3D" id="3.30.70.270">
    <property type="match status" value="1"/>
</dbReference>
<protein>
    <recommendedName>
        <fullName evidence="1">Reverse transcriptase domain-containing protein</fullName>
    </recommendedName>
</protein>
<proteinExistence type="predicted"/>
<organism evidence="2 3">
    <name type="scientific">Solanum verrucosum</name>
    <dbReference type="NCBI Taxonomy" id="315347"/>
    <lineage>
        <taxon>Eukaryota</taxon>
        <taxon>Viridiplantae</taxon>
        <taxon>Streptophyta</taxon>
        <taxon>Embryophyta</taxon>
        <taxon>Tracheophyta</taxon>
        <taxon>Spermatophyta</taxon>
        <taxon>Magnoliopsida</taxon>
        <taxon>eudicotyledons</taxon>
        <taxon>Gunneridae</taxon>
        <taxon>Pentapetalae</taxon>
        <taxon>asterids</taxon>
        <taxon>lamiids</taxon>
        <taxon>Solanales</taxon>
        <taxon>Solanaceae</taxon>
        <taxon>Solanoideae</taxon>
        <taxon>Solaneae</taxon>
        <taxon>Solanum</taxon>
    </lineage>
</organism>
<name>A0AAF0TLN3_SOLVR</name>
<keyword evidence="3" id="KW-1185">Reference proteome</keyword>
<dbReference type="AlphaFoldDB" id="A0AAF0TLN3"/>
<dbReference type="InterPro" id="IPR043502">
    <property type="entry name" value="DNA/RNA_pol_sf"/>
</dbReference>
<dbReference type="SUPFAM" id="SSF56672">
    <property type="entry name" value="DNA/RNA polymerases"/>
    <property type="match status" value="1"/>
</dbReference>
<dbReference type="EMBL" id="CP133615">
    <property type="protein sequence ID" value="WMV24231.1"/>
    <property type="molecule type" value="Genomic_DNA"/>
</dbReference>
<reference evidence="2" key="1">
    <citation type="submission" date="2023-08" db="EMBL/GenBank/DDBJ databases">
        <title>A de novo genome assembly of Solanum verrucosum Schlechtendal, a Mexican diploid species geographically isolated from the other diploid A-genome species in potato relatives.</title>
        <authorList>
            <person name="Hosaka K."/>
        </authorList>
    </citation>
    <scope>NUCLEOTIDE SEQUENCE</scope>
    <source>
        <tissue evidence="2">Young leaves</tissue>
    </source>
</reference>
<dbReference type="PANTHER" id="PTHR24559">
    <property type="entry name" value="TRANSPOSON TY3-I GAG-POL POLYPROTEIN"/>
    <property type="match status" value="1"/>
</dbReference>
<dbReference type="Proteomes" id="UP001234989">
    <property type="component" value="Chromosome 4"/>
</dbReference>
<accession>A0AAF0TLN3</accession>
<gene>
    <name evidence="2" type="ORF">MTR67_017616</name>
</gene>
<evidence type="ECO:0000313" key="2">
    <source>
        <dbReference type="EMBL" id="WMV24231.1"/>
    </source>
</evidence>
<dbReference type="InterPro" id="IPR000477">
    <property type="entry name" value="RT_dom"/>
</dbReference>
<feature type="domain" description="Reverse transcriptase" evidence="1">
    <location>
        <begin position="295"/>
        <end position="365"/>
    </location>
</feature>
<dbReference type="Pfam" id="PF00078">
    <property type="entry name" value="RVT_1"/>
    <property type="match status" value="1"/>
</dbReference>
<sequence>MTAKANMDVVVSVNPNVGTTSSKLRGFTRMNPPEFHGSKVEKDPQEFIDKVYKVLMIMGVTPLEKTEFPLTNLRMFLKFGSTNGRKEEWLMPVLSIGKILRREKLKKRSTESKKARTGDGDFSYSRFNGHGRFKFRQMFFIQGSSNALLDSTSIGCLTLKLKQEMVVDLHFLLLLNVEGSMEAQPNPLSSSYGSKKQNKFYALQARHEKDVKFQFPNKPILEEKGENFVPRDRVVSFLKARKIFSKGCIYHLVRVKDMYFETPTLESVLVVYEFSEVFPDDLPRIPPEREIDFAAFMDFMNMVFRQYLGMFVIVFIDDILIYSRSEDEHTDHLMIVLHVVNDQKLFEEFSKCEFWLRSVGFLGHIFSGKGIEINPKKTGAVKSWPRPLSPLDIRSFLGLAG</sequence>